<dbReference type="EMBL" id="KN275957">
    <property type="protein sequence ID" value="KGM92727.1"/>
    <property type="molecule type" value="Genomic_DNA"/>
</dbReference>
<keyword evidence="2" id="KW-1185">Reference proteome</keyword>
<organism evidence="1 2">
    <name type="scientific">Paracoccidioides brasiliensis (strain Pb18)</name>
    <dbReference type="NCBI Taxonomy" id="502780"/>
    <lineage>
        <taxon>Eukaryota</taxon>
        <taxon>Fungi</taxon>
        <taxon>Dikarya</taxon>
        <taxon>Ascomycota</taxon>
        <taxon>Pezizomycotina</taxon>
        <taxon>Eurotiomycetes</taxon>
        <taxon>Eurotiomycetidae</taxon>
        <taxon>Onygenales</taxon>
        <taxon>Ajellomycetaceae</taxon>
        <taxon>Paracoccidioides</taxon>
    </lineage>
</organism>
<dbReference type="KEGG" id="pbn:PADG_11185"/>
<accession>A0A0A0HW11</accession>
<dbReference type="InParanoid" id="A0A0A0HW11"/>
<dbReference type="GeneID" id="22587082"/>
<evidence type="ECO:0000313" key="1">
    <source>
        <dbReference type="EMBL" id="KGM92727.1"/>
    </source>
</evidence>
<gene>
    <name evidence="1" type="ORF">PADG_11185</name>
</gene>
<dbReference type="VEuPathDB" id="FungiDB:PADG_11185"/>
<proteinExistence type="predicted"/>
<dbReference type="AlphaFoldDB" id="A0A0A0HW11"/>
<sequence>MCVITGSAANITKPNPIHSTYQSSQPLPTEEGYRAAHDMEIMSIYGLQSGPLPTPLKATPKQPNAVLMLTTCCFSTLLVWTVSASEYYLPISLPPGQTSSASSSSFCIVSATVYTLSTKYNSTKGRVEEGF</sequence>
<name>A0A0A0HW11_PARBD</name>
<evidence type="ECO:0000313" key="2">
    <source>
        <dbReference type="Proteomes" id="UP000001628"/>
    </source>
</evidence>
<reference evidence="1 2" key="1">
    <citation type="journal article" date="2011" name="PLoS Genet.">
        <title>Comparative genomic analysis of human fungal pathogens causing paracoccidioidomycosis.</title>
        <authorList>
            <person name="Desjardins C.A."/>
            <person name="Champion M.D."/>
            <person name="Holder J.W."/>
            <person name="Muszewska A."/>
            <person name="Goldberg J."/>
            <person name="Bailao A.M."/>
            <person name="Brigido M.M."/>
            <person name="Ferreira M.E."/>
            <person name="Garcia A.M."/>
            <person name="Grynberg M."/>
            <person name="Gujja S."/>
            <person name="Heiman D.I."/>
            <person name="Henn M.R."/>
            <person name="Kodira C.D."/>
            <person name="Leon-Narvaez H."/>
            <person name="Longo L.V."/>
            <person name="Ma L.J."/>
            <person name="Malavazi I."/>
            <person name="Matsuo A.L."/>
            <person name="Morais F.V."/>
            <person name="Pereira M."/>
            <person name="Rodriguez-Brito S."/>
            <person name="Sakthikumar S."/>
            <person name="Salem-Izacc S.M."/>
            <person name="Sykes S.M."/>
            <person name="Teixeira M.M."/>
            <person name="Vallejo M.C."/>
            <person name="Walter M.E."/>
            <person name="Yandava C."/>
            <person name="Young S."/>
            <person name="Zeng Q."/>
            <person name="Zucker J."/>
            <person name="Felipe M.S."/>
            <person name="Goldman G.H."/>
            <person name="Haas B.J."/>
            <person name="McEwen J.G."/>
            <person name="Nino-Vega G."/>
            <person name="Puccia R."/>
            <person name="San-Blas G."/>
            <person name="Soares C.M."/>
            <person name="Birren B.W."/>
            <person name="Cuomo C.A."/>
        </authorList>
    </citation>
    <scope>NUCLEOTIDE SEQUENCE [LARGE SCALE GENOMIC DNA]</scope>
    <source>
        <strain evidence="1 2">Pb18</strain>
    </source>
</reference>
<protein>
    <submittedName>
        <fullName evidence="1">Uncharacterized protein</fullName>
    </submittedName>
</protein>
<dbReference type="Proteomes" id="UP000001628">
    <property type="component" value="Unassembled WGS sequence"/>
</dbReference>
<dbReference type="HOGENOM" id="CLU_1928243_0_0_1"/>
<dbReference type="RefSeq" id="XP_010756780.1">
    <property type="nucleotide sequence ID" value="XM_010758478.1"/>
</dbReference>